<dbReference type="GO" id="GO:0051302">
    <property type="term" value="P:regulation of cell division"/>
    <property type="evidence" value="ECO:0007669"/>
    <property type="project" value="InterPro"/>
</dbReference>
<sequence>MTVDQRTGSSASFELKSAALMLVAVILKTTDLSALARELDERIADTPGLFERDPVVIDLSQVREAEAAIDFPALIELLRQRQMLPLAVRGGNDAQMADALAAGLVEAPAGANPSPPARAPAPVPAAPPVMLTEVIREVPVAGPGTMVIDRPLRSGQQVYAKGCDLVVLAAVNVGAEVIADGHIHVYGPLRGRAIAGARGNADARIFATCMEPQLVSIAGTYRTTETPLPAEVLGKPAQVRLQGDKLLLEALKA</sequence>
<keyword evidence="4 6" id="KW-0131">Cell cycle</keyword>
<feature type="domain" description="Septum formation inhibitor MinC C-terminal" evidence="7">
    <location>
        <begin position="147"/>
        <end position="248"/>
    </location>
</feature>
<dbReference type="HAMAP" id="MF_00267">
    <property type="entry name" value="MinC"/>
    <property type="match status" value="1"/>
</dbReference>
<evidence type="ECO:0000256" key="2">
    <source>
        <dbReference type="ARBA" id="ARBA00022618"/>
    </source>
</evidence>
<name>A2SL59_METPP</name>
<evidence type="ECO:0000256" key="6">
    <source>
        <dbReference type="HAMAP-Rule" id="MF_00267"/>
    </source>
</evidence>
<dbReference type="InterPro" id="IPR036145">
    <property type="entry name" value="MinC_C_sf"/>
</dbReference>
<keyword evidence="2 6" id="KW-0132">Cell division</keyword>
<evidence type="ECO:0000313" key="10">
    <source>
        <dbReference type="Proteomes" id="UP000000366"/>
    </source>
</evidence>
<dbReference type="NCBIfam" id="TIGR01222">
    <property type="entry name" value="minC"/>
    <property type="match status" value="1"/>
</dbReference>
<dbReference type="Proteomes" id="UP000000366">
    <property type="component" value="Chromosome"/>
</dbReference>
<dbReference type="InterPro" id="IPR013033">
    <property type="entry name" value="MinC"/>
</dbReference>
<evidence type="ECO:0000256" key="3">
    <source>
        <dbReference type="ARBA" id="ARBA00023210"/>
    </source>
</evidence>
<dbReference type="EMBL" id="CP000555">
    <property type="protein sequence ID" value="ABM96298.1"/>
    <property type="molecule type" value="Genomic_DNA"/>
</dbReference>
<dbReference type="Gene3D" id="3.30.70.260">
    <property type="match status" value="1"/>
</dbReference>
<evidence type="ECO:0000313" key="9">
    <source>
        <dbReference type="EMBL" id="ABM96298.1"/>
    </source>
</evidence>
<comment type="function">
    <text evidence="5 6">Cell division inhibitor that blocks the formation of polar Z ring septums. Rapidly oscillates between the poles of the cell to destabilize FtsZ filaments that have formed before they mature into polar Z rings. Prevents FtsZ polymerization.</text>
</comment>
<dbReference type="HOGENOM" id="CLU_067812_0_0_4"/>
<dbReference type="GO" id="GO:1901891">
    <property type="term" value="P:regulation of cell septum assembly"/>
    <property type="evidence" value="ECO:0007669"/>
    <property type="project" value="InterPro"/>
</dbReference>
<dbReference type="eggNOG" id="COG0850">
    <property type="taxonomic scope" value="Bacteria"/>
</dbReference>
<feature type="domain" description="Septum formation inhibitor MinC N-terminal" evidence="8">
    <location>
        <begin position="13"/>
        <end position="85"/>
    </location>
</feature>
<dbReference type="SUPFAM" id="SSF63848">
    <property type="entry name" value="Cell-division inhibitor MinC, C-terminal domain"/>
    <property type="match status" value="1"/>
</dbReference>
<gene>
    <name evidence="6" type="primary">minC</name>
    <name evidence="9" type="ordered locus">Mpe_A3345</name>
</gene>
<dbReference type="GO" id="GO:0000917">
    <property type="term" value="P:division septum assembly"/>
    <property type="evidence" value="ECO:0007669"/>
    <property type="project" value="UniProtKB-KW"/>
</dbReference>
<dbReference type="GO" id="GO:0000902">
    <property type="term" value="P:cell morphogenesis"/>
    <property type="evidence" value="ECO:0007669"/>
    <property type="project" value="InterPro"/>
</dbReference>
<keyword evidence="3 6" id="KW-0717">Septation</keyword>
<evidence type="ECO:0000259" key="8">
    <source>
        <dbReference type="Pfam" id="PF05209"/>
    </source>
</evidence>
<keyword evidence="10" id="KW-1185">Reference proteome</keyword>
<dbReference type="Pfam" id="PF03775">
    <property type="entry name" value="MinC_C"/>
    <property type="match status" value="1"/>
</dbReference>
<dbReference type="AlphaFoldDB" id="A2SL59"/>
<protein>
    <recommendedName>
        <fullName evidence="6">Probable septum site-determining protein MinC</fullName>
    </recommendedName>
</protein>
<reference evidence="9 10" key="1">
    <citation type="journal article" date="2007" name="J. Bacteriol.">
        <title>Whole-genome analysis of the methyl tert-butyl ether-degrading beta-proteobacterium Methylibium petroleiphilum PM1.</title>
        <authorList>
            <person name="Kane S.R."/>
            <person name="Chakicherla A.Y."/>
            <person name="Chain P.S.G."/>
            <person name="Schmidt R."/>
            <person name="Shin M.W."/>
            <person name="Legler T.C."/>
            <person name="Scow K.M."/>
            <person name="Larimer F.W."/>
            <person name="Lucas S.M."/>
            <person name="Richardson P.M."/>
            <person name="Hristova K.R."/>
        </authorList>
    </citation>
    <scope>NUCLEOTIDE SEQUENCE [LARGE SCALE GENOMIC DNA]</scope>
    <source>
        <strain evidence="10">ATCC BAA-1232 / LMG 22953 / PM1</strain>
    </source>
</reference>
<dbReference type="PANTHER" id="PTHR34108:SF1">
    <property type="entry name" value="SEPTUM SITE-DETERMINING PROTEIN MINC"/>
    <property type="match status" value="1"/>
</dbReference>
<proteinExistence type="inferred from homology"/>
<dbReference type="Pfam" id="PF05209">
    <property type="entry name" value="MinC_N"/>
    <property type="match status" value="1"/>
</dbReference>
<dbReference type="STRING" id="420662.Mpe_A3345"/>
<evidence type="ECO:0000259" key="7">
    <source>
        <dbReference type="Pfam" id="PF03775"/>
    </source>
</evidence>
<evidence type="ECO:0000256" key="4">
    <source>
        <dbReference type="ARBA" id="ARBA00023306"/>
    </source>
</evidence>
<dbReference type="KEGG" id="mpt:Mpe_A3345"/>
<evidence type="ECO:0000256" key="5">
    <source>
        <dbReference type="ARBA" id="ARBA00025606"/>
    </source>
</evidence>
<evidence type="ECO:0000256" key="1">
    <source>
        <dbReference type="ARBA" id="ARBA00006291"/>
    </source>
</evidence>
<dbReference type="InterPro" id="IPR016098">
    <property type="entry name" value="CAP/MinC_C"/>
</dbReference>
<organism evidence="9 10">
    <name type="scientific">Methylibium petroleiphilum (strain ATCC BAA-1232 / LMG 22953 / PM1)</name>
    <dbReference type="NCBI Taxonomy" id="420662"/>
    <lineage>
        <taxon>Bacteria</taxon>
        <taxon>Pseudomonadati</taxon>
        <taxon>Pseudomonadota</taxon>
        <taxon>Betaproteobacteria</taxon>
        <taxon>Burkholderiales</taxon>
        <taxon>Sphaerotilaceae</taxon>
        <taxon>Methylibium</taxon>
    </lineage>
</organism>
<dbReference type="InterPro" id="IPR005526">
    <property type="entry name" value="Septum_form_inhib_MinC_C"/>
</dbReference>
<dbReference type="RefSeq" id="WP_011830919.1">
    <property type="nucleotide sequence ID" value="NC_008825.1"/>
</dbReference>
<dbReference type="PANTHER" id="PTHR34108">
    <property type="entry name" value="SEPTUM SITE-DETERMINING PROTEIN MINC"/>
    <property type="match status" value="1"/>
</dbReference>
<comment type="similarity">
    <text evidence="1 6">Belongs to the MinC family.</text>
</comment>
<comment type="subunit">
    <text evidence="6">Interacts with MinD and FtsZ.</text>
</comment>
<dbReference type="InterPro" id="IPR007874">
    <property type="entry name" value="MinC_N"/>
</dbReference>
<dbReference type="Gene3D" id="2.160.20.70">
    <property type="match status" value="1"/>
</dbReference>
<accession>A2SL59</accession>